<organism evidence="1">
    <name type="scientific">bioreactor metagenome</name>
    <dbReference type="NCBI Taxonomy" id="1076179"/>
    <lineage>
        <taxon>unclassified sequences</taxon>
        <taxon>metagenomes</taxon>
        <taxon>ecological metagenomes</taxon>
    </lineage>
</organism>
<comment type="caution">
    <text evidence="1">The sequence shown here is derived from an EMBL/GenBank/DDBJ whole genome shotgun (WGS) entry which is preliminary data.</text>
</comment>
<protein>
    <submittedName>
        <fullName evidence="1">Uncharacterized protein</fullName>
    </submittedName>
</protein>
<proteinExistence type="predicted"/>
<gene>
    <name evidence="1" type="ORF">SDC9_139129</name>
</gene>
<dbReference type="EMBL" id="VSSQ01038980">
    <property type="protein sequence ID" value="MPM91995.1"/>
    <property type="molecule type" value="Genomic_DNA"/>
</dbReference>
<sequence>MTETPDIPGPGRSAQILPRKESFDCPAVGIDGYSGIPAVSVPFIERDGAINPPHVAQNPARADNEFVEPDGIAPAVKINLGTIVCPELRVVAVGHDPANLFRLCFIVGDPEINSA</sequence>
<dbReference type="AlphaFoldDB" id="A0A645DRV2"/>
<evidence type="ECO:0000313" key="1">
    <source>
        <dbReference type="EMBL" id="MPM91995.1"/>
    </source>
</evidence>
<accession>A0A645DRV2</accession>
<name>A0A645DRV2_9ZZZZ</name>
<reference evidence="1" key="1">
    <citation type="submission" date="2019-08" db="EMBL/GenBank/DDBJ databases">
        <authorList>
            <person name="Kucharzyk K."/>
            <person name="Murdoch R.W."/>
            <person name="Higgins S."/>
            <person name="Loffler F."/>
        </authorList>
    </citation>
    <scope>NUCLEOTIDE SEQUENCE</scope>
</reference>